<dbReference type="Proteomes" id="UP000646244">
    <property type="component" value="Unassembled WGS sequence"/>
</dbReference>
<comment type="caution">
    <text evidence="2">The sequence shown here is derived from an EMBL/GenBank/DDBJ whole genome shotgun (WGS) entry which is preliminary data.</text>
</comment>
<dbReference type="EMBL" id="BMVB01000010">
    <property type="protein sequence ID" value="GHC54545.1"/>
    <property type="molecule type" value="Genomic_DNA"/>
</dbReference>
<feature type="region of interest" description="Disordered" evidence="1">
    <location>
        <begin position="106"/>
        <end position="145"/>
    </location>
</feature>
<feature type="compositionally biased region" description="Basic and acidic residues" evidence="1">
    <location>
        <begin position="9"/>
        <end position="24"/>
    </location>
</feature>
<proteinExistence type="predicted"/>
<sequence length="145" mass="14477">MAEGAVVVEEERADRFGEEPDPRAGELGAAVSRLRRALAGHPALLPDRDAAEDELAALDAMARAGATDVSRLRRSLLLVAGAVGSVSALAPALGDVRAAVESFGGLPGEAEAANGPVNGSADGPVNGAPGGAPDERALPRPREGA</sequence>
<reference evidence="2" key="1">
    <citation type="journal article" date="2014" name="Int. J. Syst. Evol. Microbiol.">
        <title>Complete genome sequence of Corynebacterium casei LMG S-19264T (=DSM 44701T), isolated from a smear-ripened cheese.</title>
        <authorList>
            <consortium name="US DOE Joint Genome Institute (JGI-PGF)"/>
            <person name="Walter F."/>
            <person name="Albersmeier A."/>
            <person name="Kalinowski J."/>
            <person name="Ruckert C."/>
        </authorList>
    </citation>
    <scope>NUCLEOTIDE SEQUENCE</scope>
    <source>
        <strain evidence="2">JCM 4633</strain>
    </source>
</reference>
<protein>
    <submittedName>
        <fullName evidence="2">Uncharacterized protein</fullName>
    </submittedName>
</protein>
<dbReference type="InterPro" id="IPR045999">
    <property type="entry name" value="DUF5955"/>
</dbReference>
<evidence type="ECO:0000256" key="1">
    <source>
        <dbReference type="SAM" id="MobiDB-lite"/>
    </source>
</evidence>
<dbReference type="Pfam" id="PF19380">
    <property type="entry name" value="DUF5955"/>
    <property type="match status" value="1"/>
</dbReference>
<evidence type="ECO:0000313" key="3">
    <source>
        <dbReference type="Proteomes" id="UP000646244"/>
    </source>
</evidence>
<organism evidence="2 3">
    <name type="scientific">Streptomyces cinnamoneus</name>
    <name type="common">Streptoverticillium cinnamoneum</name>
    <dbReference type="NCBI Taxonomy" id="53446"/>
    <lineage>
        <taxon>Bacteria</taxon>
        <taxon>Bacillati</taxon>
        <taxon>Actinomycetota</taxon>
        <taxon>Actinomycetes</taxon>
        <taxon>Kitasatosporales</taxon>
        <taxon>Streptomycetaceae</taxon>
        <taxon>Streptomyces</taxon>
        <taxon>Streptomyces cinnamoneus group</taxon>
    </lineage>
</organism>
<name>A0A918WKR4_STRCJ</name>
<dbReference type="AlphaFoldDB" id="A0A918WKR4"/>
<feature type="region of interest" description="Disordered" evidence="1">
    <location>
        <begin position="1"/>
        <end position="24"/>
    </location>
</feature>
<gene>
    <name evidence="2" type="ORF">GCM10010507_33330</name>
</gene>
<feature type="compositionally biased region" description="Basic and acidic residues" evidence="1">
    <location>
        <begin position="133"/>
        <end position="145"/>
    </location>
</feature>
<evidence type="ECO:0000313" key="2">
    <source>
        <dbReference type="EMBL" id="GHC54545.1"/>
    </source>
</evidence>
<reference evidence="2" key="2">
    <citation type="submission" date="2020-09" db="EMBL/GenBank/DDBJ databases">
        <authorList>
            <person name="Sun Q."/>
            <person name="Ohkuma M."/>
        </authorList>
    </citation>
    <scope>NUCLEOTIDE SEQUENCE</scope>
    <source>
        <strain evidence="2">JCM 4633</strain>
    </source>
</reference>
<accession>A0A918WKR4</accession>